<sequence length="127" mass="12573">MFKIILAVFAALYASLAMAAVEVNTATAADLDTIKGIGPKMSASILDERKKNGNFKDWADFAARVKGVGEKNSVKFSDAGLTVGGKALSGAAPKAAAAKPAATPATAKAAAPATAAAPAKKPASGAK</sequence>
<reference evidence="3 4" key="1">
    <citation type="submission" date="2017-05" db="EMBL/GenBank/DDBJ databases">
        <authorList>
            <person name="Song R."/>
            <person name="Chenine A.L."/>
            <person name="Ruprecht R.M."/>
        </authorList>
    </citation>
    <scope>NUCLEOTIDE SEQUENCE [LARGE SCALE GENOMIC DNA]</scope>
    <source>
        <strain evidence="3 4">DSM 26136</strain>
    </source>
</reference>
<dbReference type="OrthoDB" id="8687931at2"/>
<keyword evidence="2" id="KW-0732">Signal</keyword>
<evidence type="ECO:0008006" key="5">
    <source>
        <dbReference type="Google" id="ProtNLM"/>
    </source>
</evidence>
<dbReference type="PANTHER" id="PTHR21180:SF32">
    <property type="entry name" value="ENDONUCLEASE_EXONUCLEASE_PHOSPHATASE FAMILY DOMAIN-CONTAINING PROTEIN 1"/>
    <property type="match status" value="1"/>
</dbReference>
<dbReference type="Gene3D" id="1.10.150.280">
    <property type="entry name" value="AF1531-like domain"/>
    <property type="match status" value="1"/>
</dbReference>
<feature type="region of interest" description="Disordered" evidence="1">
    <location>
        <begin position="107"/>
        <end position="127"/>
    </location>
</feature>
<organism evidence="3 4">
    <name type="scientific">Comamonas serinivorans</name>
    <dbReference type="NCBI Taxonomy" id="1082851"/>
    <lineage>
        <taxon>Bacteria</taxon>
        <taxon>Pseudomonadati</taxon>
        <taxon>Pseudomonadota</taxon>
        <taxon>Betaproteobacteria</taxon>
        <taxon>Burkholderiales</taxon>
        <taxon>Comamonadaceae</taxon>
        <taxon>Comamonas</taxon>
    </lineage>
</organism>
<dbReference type="EMBL" id="CP021455">
    <property type="protein sequence ID" value="ARU05897.1"/>
    <property type="molecule type" value="Genomic_DNA"/>
</dbReference>
<dbReference type="PANTHER" id="PTHR21180">
    <property type="entry name" value="ENDONUCLEASE/EXONUCLEASE/PHOSPHATASE FAMILY DOMAIN-CONTAINING PROTEIN 1"/>
    <property type="match status" value="1"/>
</dbReference>
<evidence type="ECO:0000313" key="3">
    <source>
        <dbReference type="EMBL" id="ARU05897.1"/>
    </source>
</evidence>
<dbReference type="RefSeq" id="WP_087282506.1">
    <property type="nucleotide sequence ID" value="NZ_CP021455.1"/>
</dbReference>
<feature type="signal peptide" evidence="2">
    <location>
        <begin position="1"/>
        <end position="19"/>
    </location>
</feature>
<dbReference type="InterPro" id="IPR051675">
    <property type="entry name" value="Endo/Exo/Phosphatase_dom_1"/>
</dbReference>
<dbReference type="SUPFAM" id="SSF47781">
    <property type="entry name" value="RuvA domain 2-like"/>
    <property type="match status" value="1"/>
</dbReference>
<dbReference type="InterPro" id="IPR010994">
    <property type="entry name" value="RuvA_2-like"/>
</dbReference>
<dbReference type="Pfam" id="PF12836">
    <property type="entry name" value="HHH_3"/>
    <property type="match status" value="1"/>
</dbReference>
<evidence type="ECO:0000256" key="2">
    <source>
        <dbReference type="SAM" id="SignalP"/>
    </source>
</evidence>
<dbReference type="AlphaFoldDB" id="A0A1Y0EQG0"/>
<feature type="chain" id="PRO_5012982457" description="DNA uptake protein" evidence="2">
    <location>
        <begin position="20"/>
        <end position="127"/>
    </location>
</feature>
<dbReference type="Proteomes" id="UP000196138">
    <property type="component" value="Chromosome"/>
</dbReference>
<evidence type="ECO:0000313" key="4">
    <source>
        <dbReference type="Proteomes" id="UP000196138"/>
    </source>
</evidence>
<gene>
    <name evidence="3" type="ORF">CCO03_15540</name>
</gene>
<name>A0A1Y0EQG0_9BURK</name>
<accession>A0A1Y0EQG0</accession>
<protein>
    <recommendedName>
        <fullName evidence="5">DNA uptake protein</fullName>
    </recommendedName>
</protein>
<evidence type="ECO:0000256" key="1">
    <source>
        <dbReference type="SAM" id="MobiDB-lite"/>
    </source>
</evidence>
<keyword evidence="4" id="KW-1185">Reference proteome</keyword>
<proteinExistence type="predicted"/>
<dbReference type="KEGG" id="cser:CCO03_15540"/>